<reference evidence="2 3" key="1">
    <citation type="submission" date="2018-10" db="EMBL/GenBank/DDBJ databases">
        <title>Fifty Aureobasidium pullulans genomes reveal a recombining polyextremotolerant generalist.</title>
        <authorList>
            <person name="Gostincar C."/>
            <person name="Turk M."/>
            <person name="Zajc J."/>
            <person name="Gunde-Cimerman N."/>
        </authorList>
    </citation>
    <scope>NUCLEOTIDE SEQUENCE [LARGE SCALE GENOMIC DNA]</scope>
    <source>
        <strain evidence="2 3">EXF-10659</strain>
    </source>
</reference>
<comment type="caution">
    <text evidence="2">The sequence shown here is derived from an EMBL/GenBank/DDBJ whole genome shotgun (WGS) entry which is preliminary data.</text>
</comment>
<evidence type="ECO:0000313" key="3">
    <source>
        <dbReference type="Proteomes" id="UP000308802"/>
    </source>
</evidence>
<dbReference type="AlphaFoldDB" id="A0A4S9KI43"/>
<proteinExistence type="predicted"/>
<gene>
    <name evidence="2" type="ORF">D6D19_09603</name>
</gene>
<dbReference type="EMBL" id="QZAO01000558">
    <property type="protein sequence ID" value="THW63706.1"/>
    <property type="molecule type" value="Genomic_DNA"/>
</dbReference>
<dbReference type="Proteomes" id="UP000308802">
    <property type="component" value="Unassembled WGS sequence"/>
</dbReference>
<name>A0A4S9KI43_AURPU</name>
<accession>A0A4S9KI43</accession>
<feature type="region of interest" description="Disordered" evidence="1">
    <location>
        <begin position="1"/>
        <end position="32"/>
    </location>
</feature>
<protein>
    <submittedName>
        <fullName evidence="2">Uncharacterized protein</fullName>
    </submittedName>
</protein>
<sequence>MNNTNQHVDPAVQNEDMTPAEQENETIESKKRVFRHRLKNSENMTEAEIEALYQEHTSFVAQNLDLFKKIEAHSLAPPEVFDHYKHHTYRFA</sequence>
<organism evidence="2 3">
    <name type="scientific">Aureobasidium pullulans</name>
    <name type="common">Black yeast</name>
    <name type="synonym">Pullularia pullulans</name>
    <dbReference type="NCBI Taxonomy" id="5580"/>
    <lineage>
        <taxon>Eukaryota</taxon>
        <taxon>Fungi</taxon>
        <taxon>Dikarya</taxon>
        <taxon>Ascomycota</taxon>
        <taxon>Pezizomycotina</taxon>
        <taxon>Dothideomycetes</taxon>
        <taxon>Dothideomycetidae</taxon>
        <taxon>Dothideales</taxon>
        <taxon>Saccotheciaceae</taxon>
        <taxon>Aureobasidium</taxon>
    </lineage>
</organism>
<evidence type="ECO:0000313" key="2">
    <source>
        <dbReference type="EMBL" id="THW63706.1"/>
    </source>
</evidence>
<evidence type="ECO:0000256" key="1">
    <source>
        <dbReference type="SAM" id="MobiDB-lite"/>
    </source>
</evidence>